<dbReference type="RefSeq" id="WP_161002682.1">
    <property type="nucleotide sequence ID" value="NZ_WEZQ01000001.1"/>
</dbReference>
<sequence length="86" mass="9920">MDIALNVVHYEDFVEDYVKNVKAQYQHNTEELISELGAYILENPDSFQQIRILNDCTVDGIAKFFTFVGYQGDEGIQVFYIGMTDE</sequence>
<accession>A0A6N9HZF9</accession>
<dbReference type="EMBL" id="WEZQ01000001">
    <property type="protein sequence ID" value="MYV16070.1"/>
    <property type="molecule type" value="Genomic_DNA"/>
</dbReference>
<dbReference type="Proteomes" id="UP000449209">
    <property type="component" value="Unassembled WGS sequence"/>
</dbReference>
<comment type="caution">
    <text evidence="1">The sequence shown here is derived from an EMBL/GenBank/DDBJ whole genome shotgun (WGS) entry which is preliminary data.</text>
</comment>
<gene>
    <name evidence="1" type="ORF">GB993_00810</name>
</gene>
<evidence type="ECO:0000313" key="2">
    <source>
        <dbReference type="Proteomes" id="UP000449209"/>
    </source>
</evidence>
<name>A0A6N9HZF9_9LACO</name>
<proteinExistence type="predicted"/>
<organism evidence="1 2">
    <name type="scientific">Furfurilactobacillus milii</name>
    <dbReference type="NCBI Taxonomy" id="2888272"/>
    <lineage>
        <taxon>Bacteria</taxon>
        <taxon>Bacillati</taxon>
        <taxon>Bacillota</taxon>
        <taxon>Bacilli</taxon>
        <taxon>Lactobacillales</taxon>
        <taxon>Lactobacillaceae</taxon>
        <taxon>Furfurilactobacillus</taxon>
    </lineage>
</organism>
<reference evidence="1 2" key="1">
    <citation type="journal article" date="2019" name="Appl. Environ. Microbiol.">
        <title>Genetic determinants of hydroxycinnamic acid metabolism in heterofermentative lactobacilli.</title>
        <authorList>
            <person name="Gaur G."/>
            <person name="Oh J.H."/>
            <person name="Filannino P."/>
            <person name="Gobbetti M."/>
            <person name="van Pijkeren J.P."/>
            <person name="Ganzle M.G."/>
        </authorList>
    </citation>
    <scope>NUCLEOTIDE SEQUENCE [LARGE SCALE GENOMIC DNA]</scope>
    <source>
        <strain evidence="1 2">C5</strain>
    </source>
</reference>
<protein>
    <submittedName>
        <fullName evidence="1">Uncharacterized protein</fullName>
    </submittedName>
</protein>
<evidence type="ECO:0000313" key="1">
    <source>
        <dbReference type="EMBL" id="MYV16070.1"/>
    </source>
</evidence>
<dbReference type="AlphaFoldDB" id="A0A6N9HZF9"/>